<dbReference type="SMART" id="SM00028">
    <property type="entry name" value="TPR"/>
    <property type="match status" value="3"/>
</dbReference>
<protein>
    <recommendedName>
        <fullName evidence="3">Response regulatory domain-containing protein</fullName>
    </recommendedName>
</protein>
<dbReference type="GO" id="GO:0000160">
    <property type="term" value="P:phosphorelay signal transduction system"/>
    <property type="evidence" value="ECO:0007669"/>
    <property type="project" value="InterPro"/>
</dbReference>
<evidence type="ECO:0000256" key="1">
    <source>
        <dbReference type="PROSITE-ProRule" id="PRU00169"/>
    </source>
</evidence>
<dbReference type="Proteomes" id="UP000623842">
    <property type="component" value="Unassembled WGS sequence"/>
</dbReference>
<name>A0A919EJ62_9GAMM</name>
<dbReference type="InterPro" id="IPR052048">
    <property type="entry name" value="ST_Response_Regulator"/>
</dbReference>
<dbReference type="EMBL" id="BNCK01000003">
    <property type="protein sequence ID" value="GHF87182.1"/>
    <property type="molecule type" value="Genomic_DNA"/>
</dbReference>
<feature type="repeat" description="TPR" evidence="2">
    <location>
        <begin position="241"/>
        <end position="274"/>
    </location>
</feature>
<evidence type="ECO:0000313" key="5">
    <source>
        <dbReference type="Proteomes" id="UP000623842"/>
    </source>
</evidence>
<feature type="domain" description="Response regulatory" evidence="3">
    <location>
        <begin position="16"/>
        <end position="135"/>
    </location>
</feature>
<comment type="caution">
    <text evidence="4">The sequence shown here is derived from an EMBL/GenBank/DDBJ whole genome shotgun (WGS) entry which is preliminary data.</text>
</comment>
<dbReference type="Pfam" id="PF00072">
    <property type="entry name" value="Response_reg"/>
    <property type="match status" value="1"/>
</dbReference>
<dbReference type="InterPro" id="IPR019734">
    <property type="entry name" value="TPR_rpt"/>
</dbReference>
<dbReference type="PROSITE" id="PS50110">
    <property type="entry name" value="RESPONSE_REGULATORY"/>
    <property type="match status" value="1"/>
</dbReference>
<comment type="caution">
    <text evidence="1">Lacks conserved residue(s) required for the propagation of feature annotation.</text>
</comment>
<dbReference type="SUPFAM" id="SSF52172">
    <property type="entry name" value="CheY-like"/>
    <property type="match status" value="1"/>
</dbReference>
<accession>A0A919EJ62</accession>
<sequence length="556" mass="64498">MEPSVKHFFDSYEDLQVLVIDDNTLIHDTMKKAFYDVGIREVRCAQNAYYGLRLCNDMQFQVVICAFNVNSDKDGFHLLEELKFKGHVTKRTVVIFLSTETSEAIVNSIIELQPDDFWVKPLTPKYVKERLAQTLKVKSHLYNMYQAIDRKEYSKVIYFADRHLQNKAIKSLHPNILRMRGEALQSLLEFEEAQKFYQSLLKKFKFGWVYLGYVRALLKQGRIDEINDLIKTLSDKPDTRFAMHDLLAQYHIEHEEFEQAYEEIKKAAALSPRNIDRNKKSWDLARLNHDHIGQYQATKSIVSNAKNSIHESPMLVLNVIRAGIDLALTITDGSADKLLQQTDHYIQQLCEDYKEASEFKEQITVVKARLLKARNQTKLALRLVENQVSLRPTPDLEDNLDKVKVFHELGMREEAMFLLEAIKNQISGDSLTSLVVSRYVEQEIDERSQIHFTPKQLHEMALEHFQKGRAKPALDTVLQAIQLAPNSVRFSISLLKIMIALKEEDVLSEQDYQYADKALALFDKSKIDGKTEEVIKPLKEAWLAFFRNPQDNQNEK</sequence>
<dbReference type="Gene3D" id="3.40.50.2300">
    <property type="match status" value="1"/>
</dbReference>
<reference evidence="4" key="2">
    <citation type="submission" date="2020-09" db="EMBL/GenBank/DDBJ databases">
        <authorList>
            <person name="Sun Q."/>
            <person name="Kim S."/>
        </authorList>
    </citation>
    <scope>NUCLEOTIDE SEQUENCE</scope>
    <source>
        <strain evidence="4">KCTC 42731</strain>
    </source>
</reference>
<dbReference type="InterPro" id="IPR001789">
    <property type="entry name" value="Sig_transdc_resp-reg_receiver"/>
</dbReference>
<reference evidence="4" key="1">
    <citation type="journal article" date="2014" name="Int. J. Syst. Evol. Microbiol.">
        <title>Complete genome sequence of Corynebacterium casei LMG S-19264T (=DSM 44701T), isolated from a smear-ripened cheese.</title>
        <authorList>
            <consortium name="US DOE Joint Genome Institute (JGI-PGF)"/>
            <person name="Walter F."/>
            <person name="Albersmeier A."/>
            <person name="Kalinowski J."/>
            <person name="Ruckert C."/>
        </authorList>
    </citation>
    <scope>NUCLEOTIDE SEQUENCE</scope>
    <source>
        <strain evidence="4">KCTC 42731</strain>
    </source>
</reference>
<dbReference type="PANTHER" id="PTHR43228:SF1">
    <property type="entry name" value="TWO-COMPONENT RESPONSE REGULATOR ARR22"/>
    <property type="match status" value="1"/>
</dbReference>
<evidence type="ECO:0000259" key="3">
    <source>
        <dbReference type="PROSITE" id="PS50110"/>
    </source>
</evidence>
<dbReference type="SMART" id="SM00448">
    <property type="entry name" value="REC"/>
    <property type="match status" value="1"/>
</dbReference>
<dbReference type="PANTHER" id="PTHR43228">
    <property type="entry name" value="TWO-COMPONENT RESPONSE REGULATOR"/>
    <property type="match status" value="1"/>
</dbReference>
<dbReference type="Gene3D" id="1.25.40.10">
    <property type="entry name" value="Tetratricopeptide repeat domain"/>
    <property type="match status" value="1"/>
</dbReference>
<dbReference type="InterPro" id="IPR011006">
    <property type="entry name" value="CheY-like_superfamily"/>
</dbReference>
<dbReference type="SUPFAM" id="SSF48452">
    <property type="entry name" value="TPR-like"/>
    <property type="match status" value="1"/>
</dbReference>
<organism evidence="4 5">
    <name type="scientific">Thalassotalea marina</name>
    <dbReference type="NCBI Taxonomy" id="1673741"/>
    <lineage>
        <taxon>Bacteria</taxon>
        <taxon>Pseudomonadati</taxon>
        <taxon>Pseudomonadota</taxon>
        <taxon>Gammaproteobacteria</taxon>
        <taxon>Alteromonadales</taxon>
        <taxon>Colwelliaceae</taxon>
        <taxon>Thalassotalea</taxon>
    </lineage>
</organism>
<dbReference type="PROSITE" id="PS50005">
    <property type="entry name" value="TPR"/>
    <property type="match status" value="1"/>
</dbReference>
<proteinExistence type="predicted"/>
<dbReference type="AlphaFoldDB" id="A0A919EJ62"/>
<dbReference type="RefSeq" id="WP_189768516.1">
    <property type="nucleotide sequence ID" value="NZ_BNCK01000003.1"/>
</dbReference>
<evidence type="ECO:0000256" key="2">
    <source>
        <dbReference type="PROSITE-ProRule" id="PRU00339"/>
    </source>
</evidence>
<keyword evidence="2" id="KW-0802">TPR repeat</keyword>
<gene>
    <name evidence="4" type="ORF">GCM10017161_13360</name>
</gene>
<dbReference type="InterPro" id="IPR011990">
    <property type="entry name" value="TPR-like_helical_dom_sf"/>
</dbReference>
<keyword evidence="5" id="KW-1185">Reference proteome</keyword>
<evidence type="ECO:0000313" key="4">
    <source>
        <dbReference type="EMBL" id="GHF87182.1"/>
    </source>
</evidence>